<dbReference type="CDD" id="cd07012">
    <property type="entry name" value="PBP2_Bug_TTT"/>
    <property type="match status" value="1"/>
</dbReference>
<dbReference type="PANTHER" id="PTHR42928:SF5">
    <property type="entry name" value="BLR1237 PROTEIN"/>
    <property type="match status" value="1"/>
</dbReference>
<proteinExistence type="inferred from homology"/>
<sequence>MEKKKVLATLLALAMIPGLAACGEAGTASQSSSGVGSSSAEDTYPEKTIEVVVPYSTGGTHDLVARLAAPYFAELGYNMQIVNIGGNSGMTGTNDFLSRDADGYSILMMSPEVLAGQTAVGTVEDKIWQQLDYIGCFVSDPKCITVNADSPYQTIDDLIEAAKANPGELNWEANGATGASPLSAYITWDAIGCTFNYVPSGDVTEGIAALMGGHVDVGQYMLSEVLSYHEAGELRTLAIMVDERSDLAPDIPTLKELGYDVSVDLTRCWAVKKGTDSAIVDELAAAFKQVCENEEFQADLIRLGANPFYMTGEELTAHGDEWYDLYMAKIEEIGIA</sequence>
<dbReference type="RefSeq" id="WP_216631944.1">
    <property type="nucleotide sequence ID" value="NZ_JAHLQN010000001.1"/>
</dbReference>
<evidence type="ECO:0000256" key="1">
    <source>
        <dbReference type="ARBA" id="ARBA00006987"/>
    </source>
</evidence>
<feature type="signal peptide" evidence="2">
    <location>
        <begin position="1"/>
        <end position="20"/>
    </location>
</feature>
<evidence type="ECO:0000313" key="3">
    <source>
        <dbReference type="EMBL" id="MBU5626462.1"/>
    </source>
</evidence>
<name>A0ABS6F842_9FIRM</name>
<dbReference type="PIRSF" id="PIRSF017082">
    <property type="entry name" value="YflP"/>
    <property type="match status" value="1"/>
</dbReference>
<evidence type="ECO:0000313" key="4">
    <source>
        <dbReference type="Proteomes" id="UP000787672"/>
    </source>
</evidence>
<reference evidence="3 4" key="1">
    <citation type="submission" date="2021-06" db="EMBL/GenBank/DDBJ databases">
        <authorList>
            <person name="Sun Q."/>
            <person name="Li D."/>
        </authorList>
    </citation>
    <scope>NUCLEOTIDE SEQUENCE [LARGE SCALE GENOMIC DNA]</scope>
    <source>
        <strain evidence="3 4">MSJ-2</strain>
    </source>
</reference>
<comment type="similarity">
    <text evidence="1">Belongs to the UPF0065 (bug) family.</text>
</comment>
<dbReference type="PROSITE" id="PS51257">
    <property type="entry name" value="PROKAR_LIPOPROTEIN"/>
    <property type="match status" value="1"/>
</dbReference>
<dbReference type="EMBL" id="JAHLQN010000001">
    <property type="protein sequence ID" value="MBU5626462.1"/>
    <property type="molecule type" value="Genomic_DNA"/>
</dbReference>
<organism evidence="3 4">
    <name type="scientific">Dysosmobacter acutus</name>
    <dbReference type="NCBI Taxonomy" id="2841504"/>
    <lineage>
        <taxon>Bacteria</taxon>
        <taxon>Bacillati</taxon>
        <taxon>Bacillota</taxon>
        <taxon>Clostridia</taxon>
        <taxon>Eubacteriales</taxon>
        <taxon>Oscillospiraceae</taxon>
        <taxon>Dysosmobacter</taxon>
    </lineage>
</organism>
<evidence type="ECO:0000256" key="2">
    <source>
        <dbReference type="SAM" id="SignalP"/>
    </source>
</evidence>
<dbReference type="PANTHER" id="PTHR42928">
    <property type="entry name" value="TRICARBOXYLATE-BINDING PROTEIN"/>
    <property type="match status" value="1"/>
</dbReference>
<gene>
    <name evidence="3" type="ORF">KQI82_05935</name>
</gene>
<accession>A0ABS6F842</accession>
<feature type="chain" id="PRO_5045639506" evidence="2">
    <location>
        <begin position="21"/>
        <end position="336"/>
    </location>
</feature>
<comment type="caution">
    <text evidence="3">The sequence shown here is derived from an EMBL/GenBank/DDBJ whole genome shotgun (WGS) entry which is preliminary data.</text>
</comment>
<dbReference type="Proteomes" id="UP000787672">
    <property type="component" value="Unassembled WGS sequence"/>
</dbReference>
<protein>
    <submittedName>
        <fullName evidence="3">Tripartite tricarboxylate transporter substrate binding protein</fullName>
    </submittedName>
</protein>
<dbReference type="InterPro" id="IPR005064">
    <property type="entry name" value="BUG"/>
</dbReference>
<dbReference type="Pfam" id="PF03401">
    <property type="entry name" value="TctC"/>
    <property type="match status" value="1"/>
</dbReference>
<keyword evidence="4" id="KW-1185">Reference proteome</keyword>
<keyword evidence="2" id="KW-0732">Signal</keyword>